<evidence type="ECO:0000259" key="4">
    <source>
        <dbReference type="PROSITE" id="PS50932"/>
    </source>
</evidence>
<dbReference type="GO" id="GO:0000976">
    <property type="term" value="F:transcription cis-regulatory region binding"/>
    <property type="evidence" value="ECO:0007669"/>
    <property type="project" value="TreeGrafter"/>
</dbReference>
<dbReference type="InterPro" id="IPR010982">
    <property type="entry name" value="Lambda_DNA-bd_dom_sf"/>
</dbReference>
<feature type="domain" description="HTH lacI-type" evidence="4">
    <location>
        <begin position="2"/>
        <end position="56"/>
    </location>
</feature>
<dbReference type="RefSeq" id="WP_006309207.1">
    <property type="nucleotide sequence ID" value="NZ_ARZA01000070.1"/>
</dbReference>
<keyword evidence="3" id="KW-0804">Transcription</keyword>
<evidence type="ECO:0000256" key="3">
    <source>
        <dbReference type="ARBA" id="ARBA00023163"/>
    </source>
</evidence>
<evidence type="ECO:0000313" key="6">
    <source>
        <dbReference type="Proteomes" id="UP000013378"/>
    </source>
</evidence>
<evidence type="ECO:0000256" key="2">
    <source>
        <dbReference type="ARBA" id="ARBA00023125"/>
    </source>
</evidence>
<dbReference type="SUPFAM" id="SSF47413">
    <property type="entry name" value="lambda repressor-like DNA-binding domains"/>
    <property type="match status" value="1"/>
</dbReference>
<evidence type="ECO:0000256" key="1">
    <source>
        <dbReference type="ARBA" id="ARBA00023015"/>
    </source>
</evidence>
<dbReference type="SUPFAM" id="SSF53822">
    <property type="entry name" value="Periplasmic binding protein-like I"/>
    <property type="match status" value="1"/>
</dbReference>
<comment type="caution">
    <text evidence="5">The sequence shown here is derived from an EMBL/GenBank/DDBJ whole genome shotgun (WGS) entry which is preliminary data.</text>
</comment>
<gene>
    <name evidence="5" type="ORF">L21TH_0742</name>
</gene>
<organism evidence="5 6">
    <name type="scientific">Caldisalinibacter kiritimatiensis</name>
    <dbReference type="NCBI Taxonomy" id="1304284"/>
    <lineage>
        <taxon>Bacteria</taxon>
        <taxon>Bacillati</taxon>
        <taxon>Bacillota</taxon>
        <taxon>Tissierellia</taxon>
        <taxon>Tissierellales</taxon>
        <taxon>Thermohalobacteraceae</taxon>
        <taxon>Caldisalinibacter</taxon>
    </lineage>
</organism>
<name>R1AVH2_9FIRM</name>
<reference evidence="5 6" key="1">
    <citation type="journal article" date="2015" name="Geomicrobiol. J.">
        <title>Caldisalinibacter kiritimatiensis gen. nov., sp. nov., a moderately thermohalophilic thiosulfate-reducing bacterium from a hypersaline microbial mat.</title>
        <authorList>
            <person name="Ben Hania W."/>
            <person name="Joseph M."/>
            <person name="Fiebig A."/>
            <person name="Bunk B."/>
            <person name="Klenk H.-P."/>
            <person name="Fardeau M.-L."/>
            <person name="Spring S."/>
        </authorList>
    </citation>
    <scope>NUCLEOTIDE SEQUENCE [LARGE SCALE GENOMIC DNA]</scope>
    <source>
        <strain evidence="5 6">L21-TH-D2</strain>
    </source>
</reference>
<dbReference type="SMART" id="SM00354">
    <property type="entry name" value="HTH_LACI"/>
    <property type="match status" value="1"/>
</dbReference>
<dbReference type="GO" id="GO:0003700">
    <property type="term" value="F:DNA-binding transcription factor activity"/>
    <property type="evidence" value="ECO:0007669"/>
    <property type="project" value="TreeGrafter"/>
</dbReference>
<dbReference type="eggNOG" id="COG1609">
    <property type="taxonomic scope" value="Bacteria"/>
</dbReference>
<dbReference type="PROSITE" id="PS50932">
    <property type="entry name" value="HTH_LACI_2"/>
    <property type="match status" value="1"/>
</dbReference>
<dbReference type="PATRIC" id="fig|1304284.3.peg.732"/>
<dbReference type="InterPro" id="IPR000843">
    <property type="entry name" value="HTH_LacI"/>
</dbReference>
<keyword evidence="1" id="KW-0805">Transcription regulation</keyword>
<sequence length="334" mass="37642">MATLKDVAKKAKVSLSTASYALNGGERVSKETREKVLKAAVELNYHPNGIARSLKKQKTNTIGLFVHDFSGPFYNEIIQGIQDSCKNFGYDLIVCTNNSSKRFLKEKLVDGAIIIDPYIPDDLLISVADRNFPIITMDRELNNDYIYNILLDNKKGAYDITTHLIKLGINTIGYISGPDNSYDNRRRFQGYKDALIDNNKRFSEKLVLHSDFTEKGGYEIVKEYAQKNSLPEAFFCSNDEMAIGAINALKELGIKIPEDIGIVGFDNINISKYISPQLTTVNIPRFNWGAKCVEILMKLLNKEQMSERLIMIPVELVVRNSCRNTSGRNGLSYD</sequence>
<protein>
    <submittedName>
        <fullName evidence="5">Ribose operon repressor</fullName>
    </submittedName>
</protein>
<dbReference type="CDD" id="cd06267">
    <property type="entry name" value="PBP1_LacI_sugar_binding-like"/>
    <property type="match status" value="1"/>
</dbReference>
<keyword evidence="2" id="KW-0238">DNA-binding</keyword>
<dbReference type="AlphaFoldDB" id="R1AVH2"/>
<dbReference type="Gene3D" id="1.10.260.40">
    <property type="entry name" value="lambda repressor-like DNA-binding domains"/>
    <property type="match status" value="1"/>
</dbReference>
<dbReference type="InterPro" id="IPR046335">
    <property type="entry name" value="LacI/GalR-like_sensor"/>
</dbReference>
<dbReference type="PROSITE" id="PS00356">
    <property type="entry name" value="HTH_LACI_1"/>
    <property type="match status" value="1"/>
</dbReference>
<dbReference type="Proteomes" id="UP000013378">
    <property type="component" value="Unassembled WGS sequence"/>
</dbReference>
<dbReference type="Gene3D" id="3.40.50.2300">
    <property type="match status" value="2"/>
</dbReference>
<dbReference type="STRING" id="1304284.L21TH_0742"/>
<dbReference type="PANTHER" id="PTHR30146">
    <property type="entry name" value="LACI-RELATED TRANSCRIPTIONAL REPRESSOR"/>
    <property type="match status" value="1"/>
</dbReference>
<dbReference type="OrthoDB" id="9784962at2"/>
<proteinExistence type="predicted"/>
<accession>R1AVH2</accession>
<dbReference type="CDD" id="cd01392">
    <property type="entry name" value="HTH_LacI"/>
    <property type="match status" value="1"/>
</dbReference>
<keyword evidence="6" id="KW-1185">Reference proteome</keyword>
<dbReference type="Pfam" id="PF13377">
    <property type="entry name" value="Peripla_BP_3"/>
    <property type="match status" value="1"/>
</dbReference>
<dbReference type="EMBL" id="ARZA01000070">
    <property type="protein sequence ID" value="EOD01203.1"/>
    <property type="molecule type" value="Genomic_DNA"/>
</dbReference>
<evidence type="ECO:0000313" key="5">
    <source>
        <dbReference type="EMBL" id="EOD01203.1"/>
    </source>
</evidence>
<dbReference type="InterPro" id="IPR028082">
    <property type="entry name" value="Peripla_BP_I"/>
</dbReference>
<dbReference type="Pfam" id="PF00356">
    <property type="entry name" value="LacI"/>
    <property type="match status" value="1"/>
</dbReference>
<dbReference type="PANTHER" id="PTHR30146:SF109">
    <property type="entry name" value="HTH-TYPE TRANSCRIPTIONAL REGULATOR GALS"/>
    <property type="match status" value="1"/>
</dbReference>